<evidence type="ECO:0000313" key="5">
    <source>
        <dbReference type="Proteomes" id="UP000622547"/>
    </source>
</evidence>
<dbReference type="Gene3D" id="3.40.630.30">
    <property type="match status" value="1"/>
</dbReference>
<dbReference type="EMBL" id="BOOP01000025">
    <property type="protein sequence ID" value="GII40389.1"/>
    <property type="molecule type" value="Genomic_DNA"/>
</dbReference>
<comment type="caution">
    <text evidence="4">The sequence shown here is derived from an EMBL/GenBank/DDBJ whole genome shotgun (WGS) entry which is preliminary data.</text>
</comment>
<sequence length="167" mass="18921">MVAVLKIRQYRWSDLDAVWTLHQIGLAQVGLLPGDGVYYDDDFPRISEVYLADRGDFLIGEVAGFGIVAMGGLRRVDEETAEMCRLRVHPGHQRRGYGGQIMAALEQRAGQLGYSLLRGDTTLQQVAAVELYRKSGWRELRREVRGNTVVLYGEKRLNAEVPRLFNR</sequence>
<evidence type="ECO:0000313" key="4">
    <source>
        <dbReference type="EMBL" id="GII40389.1"/>
    </source>
</evidence>
<dbReference type="GO" id="GO:0016747">
    <property type="term" value="F:acyltransferase activity, transferring groups other than amino-acyl groups"/>
    <property type="evidence" value="ECO:0007669"/>
    <property type="project" value="InterPro"/>
</dbReference>
<evidence type="ECO:0000259" key="3">
    <source>
        <dbReference type="PROSITE" id="PS51186"/>
    </source>
</evidence>
<accession>A0A8J3U809</accession>
<dbReference type="PROSITE" id="PS51186">
    <property type="entry name" value="GNAT"/>
    <property type="match status" value="1"/>
</dbReference>
<feature type="domain" description="N-acetyltransferase" evidence="3">
    <location>
        <begin position="5"/>
        <end position="158"/>
    </location>
</feature>
<dbReference type="Pfam" id="PF00583">
    <property type="entry name" value="Acetyltransf_1"/>
    <property type="match status" value="1"/>
</dbReference>
<dbReference type="InterPro" id="IPR016181">
    <property type="entry name" value="Acyl_CoA_acyltransferase"/>
</dbReference>
<dbReference type="AlphaFoldDB" id="A0A8J3U809"/>
<organism evidence="4 5">
    <name type="scientific">Planotetraspora phitsanulokensis</name>
    <dbReference type="NCBI Taxonomy" id="575192"/>
    <lineage>
        <taxon>Bacteria</taxon>
        <taxon>Bacillati</taxon>
        <taxon>Actinomycetota</taxon>
        <taxon>Actinomycetes</taxon>
        <taxon>Streptosporangiales</taxon>
        <taxon>Streptosporangiaceae</taxon>
        <taxon>Planotetraspora</taxon>
    </lineage>
</organism>
<dbReference type="Proteomes" id="UP000622547">
    <property type="component" value="Unassembled WGS sequence"/>
</dbReference>
<dbReference type="InterPro" id="IPR050832">
    <property type="entry name" value="Bact_Acetyltransf"/>
</dbReference>
<dbReference type="InterPro" id="IPR000182">
    <property type="entry name" value="GNAT_dom"/>
</dbReference>
<dbReference type="SUPFAM" id="SSF55729">
    <property type="entry name" value="Acyl-CoA N-acyltransferases (Nat)"/>
    <property type="match status" value="1"/>
</dbReference>
<evidence type="ECO:0000256" key="2">
    <source>
        <dbReference type="ARBA" id="ARBA00023315"/>
    </source>
</evidence>
<evidence type="ECO:0000256" key="1">
    <source>
        <dbReference type="ARBA" id="ARBA00022679"/>
    </source>
</evidence>
<keyword evidence="5" id="KW-1185">Reference proteome</keyword>
<keyword evidence="2" id="KW-0012">Acyltransferase</keyword>
<gene>
    <name evidence="4" type="ORF">Pph01_53920</name>
</gene>
<name>A0A8J3U809_9ACTN</name>
<keyword evidence="1" id="KW-0808">Transferase</keyword>
<dbReference type="RefSeq" id="WP_204075924.1">
    <property type="nucleotide sequence ID" value="NZ_BAABHI010000026.1"/>
</dbReference>
<proteinExistence type="predicted"/>
<reference evidence="4 5" key="1">
    <citation type="submission" date="2021-01" db="EMBL/GenBank/DDBJ databases">
        <title>Whole genome shotgun sequence of Planotetraspora phitsanulokensis NBRC 104273.</title>
        <authorList>
            <person name="Komaki H."/>
            <person name="Tamura T."/>
        </authorList>
    </citation>
    <scope>NUCLEOTIDE SEQUENCE [LARGE SCALE GENOMIC DNA]</scope>
    <source>
        <strain evidence="4 5">NBRC 104273</strain>
    </source>
</reference>
<dbReference type="PANTHER" id="PTHR43877:SF5">
    <property type="entry name" value="BLL8307 PROTEIN"/>
    <property type="match status" value="1"/>
</dbReference>
<dbReference type="PANTHER" id="PTHR43877">
    <property type="entry name" value="AMINOALKYLPHOSPHONATE N-ACETYLTRANSFERASE-RELATED-RELATED"/>
    <property type="match status" value="1"/>
</dbReference>
<protein>
    <submittedName>
        <fullName evidence="4">GNAT family N-acetyltransferase</fullName>
    </submittedName>
</protein>
<dbReference type="CDD" id="cd04301">
    <property type="entry name" value="NAT_SF"/>
    <property type="match status" value="1"/>
</dbReference>